<accession>M3HFM3</accession>
<dbReference type="EMBL" id="AOGT01002182">
    <property type="protein sequence ID" value="EMG46047.1"/>
    <property type="molecule type" value="Genomic_DNA"/>
</dbReference>
<keyword evidence="1" id="KW-0805">Transcription regulation</keyword>
<dbReference type="SMART" id="SM00066">
    <property type="entry name" value="GAL4"/>
    <property type="match status" value="1"/>
</dbReference>
<dbReference type="eggNOG" id="ENOG502QRPQ">
    <property type="taxonomic scope" value="Eukaryota"/>
</dbReference>
<evidence type="ECO:0000313" key="8">
    <source>
        <dbReference type="Proteomes" id="UP000011777"/>
    </source>
</evidence>
<evidence type="ECO:0000259" key="6">
    <source>
        <dbReference type="PROSITE" id="PS50048"/>
    </source>
</evidence>
<protein>
    <submittedName>
        <fullName evidence="7">Putative Pip2-like fungal zinc cluster transcription factor</fullName>
    </submittedName>
</protein>
<evidence type="ECO:0000256" key="4">
    <source>
        <dbReference type="ARBA" id="ARBA00023242"/>
    </source>
</evidence>
<sequence>MSSDETHPNIRKRNRATLVCLPCRRKKIKCDKQKPCSNCSKTQPDKCIYDERILEDRKKKRKQADQEDNGVHHHHLHHVISPPVEPKQDVCVLIHKSELEALQAKIKALESDSGSGAGSATVHTTQFDNDVNIVYNRAVDSYQNVVFSNHDEARPGFIPLENVSTERPVVYDSTRTVTTTLNIDELSAKESYLIGINPYNSSSDTIDFYDDVIPAAVGSLNKNTMSPLSWQYTLRNSNAIRALRCFAQWQREEESNSGVGLSYERLKKFILPRDEKVKSALHLDGSLETQFEARIQQHETDNLRNEKNPVNMTTFALGLSILGGQKDRESSLIAQVKSVIPTKKVIWLLIKRYFKLMYAVIPYVIEDDFRHQVEKLIGPESYEDVKPDVKIDNQTDFAHVGILFIVCRLSFLSLFHNRGFYNEQILTKSELTPEEADRKHLILNAINIHIVDVAQACFLHLQRLGRIDFPLLQLGIYLRSYRVFAPEEGDGLDGGDSLNQHSNLLSMCYLLGLNRDPDIMSSAADEKVKHLYRKAWYYALMQEYTLAHTYGTPLYIRPESFDTKRPFMTEENANCRDIEIEKASLTVFAFISALIKGPIKDLILMCNNIGEPVKVSKLTGELNHLELGTFKLLGKVGDYVYTLEDEGIAYHSNKIMKTGILFKMNSLMIIMYCQLFNHYEKTNNRLAFFYFKKTLSLAINEMLPFMLPLITRSQELFGEAADLHINPNIITFLVRVIDVCLIATMRSNFSRLKMSNDPDHKLKMVTDTKYAKFFDSTNRLLLGMEKVCRVCLSACSVLSSRYYFAWAVMKSRTYYLKLVTTSKLYKMNEYEGLQFSRPSEDQLTELAALTERGLKKIESIIEQGCDAINISQLFKRTVPKRKPSKDYEREREPKPSSSSVSNHVSPSISFNEEVSTPQSVDSSGNGILYNTQFEDLKFDNSAEIDSIWLQMLNSKTFTQNDVFNVNPMTGLPDNGPALNENFGYPVPNQFQPSSETIPTETTSANVNGAQNGGNVPTNDQPTGMYFDFFDELPLGKLFNNL</sequence>
<dbReference type="GO" id="GO:0000978">
    <property type="term" value="F:RNA polymerase II cis-regulatory region sequence-specific DNA binding"/>
    <property type="evidence" value="ECO:0007669"/>
    <property type="project" value="TreeGrafter"/>
</dbReference>
<dbReference type="PANTHER" id="PTHR31069:SF12">
    <property type="entry name" value="TRANSCRIPTION FACTOR DOMAIN-CONTAINING PROTEIN"/>
    <property type="match status" value="1"/>
</dbReference>
<dbReference type="PROSITE" id="PS00463">
    <property type="entry name" value="ZN2_CY6_FUNGAL_1"/>
    <property type="match status" value="1"/>
</dbReference>
<dbReference type="SUPFAM" id="SSF57701">
    <property type="entry name" value="Zn2/Cys6 DNA-binding domain"/>
    <property type="match status" value="1"/>
</dbReference>
<feature type="compositionally biased region" description="Basic and acidic residues" evidence="5">
    <location>
        <begin position="58"/>
        <end position="71"/>
    </location>
</feature>
<dbReference type="GO" id="GO:0045944">
    <property type="term" value="P:positive regulation of transcription by RNA polymerase II"/>
    <property type="evidence" value="ECO:0007669"/>
    <property type="project" value="TreeGrafter"/>
</dbReference>
<dbReference type="PROSITE" id="PS50048">
    <property type="entry name" value="ZN2_CY6_FUNGAL_2"/>
    <property type="match status" value="1"/>
</dbReference>
<dbReference type="HOGENOM" id="CLU_005934_0_0_1"/>
<dbReference type="GO" id="GO:0005634">
    <property type="term" value="C:nucleus"/>
    <property type="evidence" value="ECO:0007669"/>
    <property type="project" value="TreeGrafter"/>
</dbReference>
<evidence type="ECO:0000256" key="1">
    <source>
        <dbReference type="ARBA" id="ARBA00023015"/>
    </source>
</evidence>
<dbReference type="CDD" id="cd00067">
    <property type="entry name" value="GAL4"/>
    <property type="match status" value="1"/>
</dbReference>
<dbReference type="AlphaFoldDB" id="M3HFM3"/>
<keyword evidence="8" id="KW-1185">Reference proteome</keyword>
<dbReference type="InterPro" id="IPR050675">
    <property type="entry name" value="OAF3"/>
</dbReference>
<keyword evidence="4" id="KW-0539">Nucleus</keyword>
<feature type="compositionally biased region" description="Polar residues" evidence="5">
    <location>
        <begin position="910"/>
        <end position="924"/>
    </location>
</feature>
<dbReference type="GO" id="GO:0000981">
    <property type="term" value="F:DNA-binding transcription factor activity, RNA polymerase II-specific"/>
    <property type="evidence" value="ECO:0007669"/>
    <property type="project" value="InterPro"/>
</dbReference>
<evidence type="ECO:0000313" key="7">
    <source>
        <dbReference type="EMBL" id="EMG46047.1"/>
    </source>
</evidence>
<feature type="compositionally biased region" description="Low complexity" evidence="5">
    <location>
        <begin position="895"/>
        <end position="909"/>
    </location>
</feature>
<feature type="compositionally biased region" description="Basic and acidic residues" evidence="5">
    <location>
        <begin position="884"/>
        <end position="894"/>
    </location>
</feature>
<feature type="region of interest" description="Disordered" evidence="5">
    <location>
        <begin position="879"/>
        <end position="924"/>
    </location>
</feature>
<keyword evidence="3" id="KW-0804">Transcription</keyword>
<dbReference type="STRING" id="1245528.M3HFM3"/>
<dbReference type="PANTHER" id="PTHR31069">
    <property type="entry name" value="OLEATE-ACTIVATED TRANSCRIPTION FACTOR 1-RELATED"/>
    <property type="match status" value="1"/>
</dbReference>
<dbReference type="InterPro" id="IPR001138">
    <property type="entry name" value="Zn2Cys6_DnaBD"/>
</dbReference>
<gene>
    <name evidence="7" type="ORF">G210_3723</name>
</gene>
<feature type="domain" description="Zn(2)-C6 fungal-type" evidence="6">
    <location>
        <begin position="19"/>
        <end position="49"/>
    </location>
</feature>
<keyword evidence="2" id="KW-0238">DNA-binding</keyword>
<evidence type="ECO:0000256" key="3">
    <source>
        <dbReference type="ARBA" id="ARBA00023163"/>
    </source>
</evidence>
<dbReference type="Pfam" id="PF00172">
    <property type="entry name" value="Zn_clus"/>
    <property type="match status" value="1"/>
</dbReference>
<evidence type="ECO:0000256" key="2">
    <source>
        <dbReference type="ARBA" id="ARBA00023125"/>
    </source>
</evidence>
<dbReference type="GO" id="GO:0008270">
    <property type="term" value="F:zinc ion binding"/>
    <property type="evidence" value="ECO:0007669"/>
    <property type="project" value="InterPro"/>
</dbReference>
<evidence type="ECO:0000256" key="5">
    <source>
        <dbReference type="SAM" id="MobiDB-lite"/>
    </source>
</evidence>
<organism evidence="7 8">
    <name type="scientific">Candida maltosa (strain Xu316)</name>
    <name type="common">Yeast</name>
    <dbReference type="NCBI Taxonomy" id="1245528"/>
    <lineage>
        <taxon>Eukaryota</taxon>
        <taxon>Fungi</taxon>
        <taxon>Dikarya</taxon>
        <taxon>Ascomycota</taxon>
        <taxon>Saccharomycotina</taxon>
        <taxon>Pichiomycetes</taxon>
        <taxon>Debaryomycetaceae</taxon>
        <taxon>Candida/Lodderomyces clade</taxon>
        <taxon>Candida</taxon>
    </lineage>
</organism>
<dbReference type="CDD" id="cd12148">
    <property type="entry name" value="fungal_TF_MHR"/>
    <property type="match status" value="1"/>
</dbReference>
<dbReference type="OrthoDB" id="4159781at2759"/>
<comment type="caution">
    <text evidence="7">The sequence shown here is derived from an EMBL/GenBank/DDBJ whole genome shotgun (WGS) entry which is preliminary data.</text>
</comment>
<dbReference type="Gene3D" id="4.10.240.10">
    <property type="entry name" value="Zn(2)-C6 fungal-type DNA-binding domain"/>
    <property type="match status" value="1"/>
</dbReference>
<reference evidence="7 8" key="1">
    <citation type="submission" date="2013-02" db="EMBL/GenBank/DDBJ databases">
        <title>Genome sequence of Candida maltosa Xu316, a potential industrial strain for xylitol and ethanol production.</title>
        <authorList>
            <person name="Yu J."/>
            <person name="Wang Q."/>
            <person name="Geng X."/>
            <person name="Bao W."/>
            <person name="He P."/>
            <person name="Cai J."/>
        </authorList>
    </citation>
    <scope>NUCLEOTIDE SEQUENCE [LARGE SCALE GENOMIC DNA]</scope>
    <source>
        <strain evidence="8">Xu316</strain>
    </source>
</reference>
<dbReference type="OMA" id="RYYFAWG"/>
<name>M3HFM3_CANMX</name>
<dbReference type="Proteomes" id="UP000011777">
    <property type="component" value="Unassembled WGS sequence"/>
</dbReference>
<feature type="region of interest" description="Disordered" evidence="5">
    <location>
        <begin position="58"/>
        <end position="80"/>
    </location>
</feature>
<proteinExistence type="predicted"/>
<dbReference type="InterPro" id="IPR036864">
    <property type="entry name" value="Zn2-C6_fun-type_DNA-bd_sf"/>
</dbReference>